<dbReference type="AlphaFoldDB" id="A0A6C0IHD8"/>
<evidence type="ECO:0008006" key="2">
    <source>
        <dbReference type="Google" id="ProtNLM"/>
    </source>
</evidence>
<evidence type="ECO:0000313" key="1">
    <source>
        <dbReference type="EMBL" id="QHT92372.1"/>
    </source>
</evidence>
<proteinExistence type="predicted"/>
<protein>
    <recommendedName>
        <fullName evidence="2">YubB ferredoxin-like domain-containing protein</fullName>
    </recommendedName>
</protein>
<reference evidence="1" key="1">
    <citation type="journal article" date="2020" name="Nature">
        <title>Giant virus diversity and host interactions through global metagenomics.</title>
        <authorList>
            <person name="Schulz F."/>
            <person name="Roux S."/>
            <person name="Paez-Espino D."/>
            <person name="Jungbluth S."/>
            <person name="Walsh D.A."/>
            <person name="Denef V.J."/>
            <person name="McMahon K.D."/>
            <person name="Konstantinidis K.T."/>
            <person name="Eloe-Fadrosh E.A."/>
            <person name="Kyrpides N.C."/>
            <person name="Woyke T."/>
        </authorList>
    </citation>
    <scope>NUCLEOTIDE SEQUENCE</scope>
    <source>
        <strain evidence="1">GVMAG-M-3300023184-88</strain>
    </source>
</reference>
<organism evidence="1">
    <name type="scientific">viral metagenome</name>
    <dbReference type="NCBI Taxonomy" id="1070528"/>
    <lineage>
        <taxon>unclassified sequences</taxon>
        <taxon>metagenomes</taxon>
        <taxon>organismal metagenomes</taxon>
    </lineage>
</organism>
<sequence length="113" mass="13029">MPNECINRLTITAKTRQDLDSIIATIAANYAIHVIQRGPYGIRLQLSSAWKPDYLWLQSLIDAFPSCWIKDEWVVEDGKAGVWIGYTNHGTKRFSSTEWEDLSLEAENYFFNN</sequence>
<accession>A0A6C0IHD8</accession>
<name>A0A6C0IHD8_9ZZZZ</name>
<dbReference type="EMBL" id="MN740183">
    <property type="protein sequence ID" value="QHT92372.1"/>
    <property type="molecule type" value="Genomic_DNA"/>
</dbReference>